<gene>
    <name evidence="5" type="ORF">HNQ61_005140</name>
</gene>
<dbReference type="Proteomes" id="UP000582837">
    <property type="component" value="Unassembled WGS sequence"/>
</dbReference>
<dbReference type="PANTHER" id="PTHR24104">
    <property type="entry name" value="E3 UBIQUITIN-PROTEIN LIGASE NHLRC1-RELATED"/>
    <property type="match status" value="1"/>
</dbReference>
<accession>A0A841H5X9</accession>
<feature type="region of interest" description="Disordered" evidence="3">
    <location>
        <begin position="196"/>
        <end position="216"/>
    </location>
</feature>
<reference evidence="5 6" key="1">
    <citation type="submission" date="2020-08" db="EMBL/GenBank/DDBJ databases">
        <title>Genomic Encyclopedia of Type Strains, Phase IV (KMG-IV): sequencing the most valuable type-strain genomes for metagenomic binning, comparative biology and taxonomic classification.</title>
        <authorList>
            <person name="Goeker M."/>
        </authorList>
    </citation>
    <scope>NUCLEOTIDE SEQUENCE [LARGE SCALE GENOMIC DNA]</scope>
    <source>
        <strain evidence="5 6">DSM 29007</strain>
    </source>
</reference>
<keyword evidence="6" id="KW-1185">Reference proteome</keyword>
<dbReference type="GO" id="GO:0008270">
    <property type="term" value="F:zinc ion binding"/>
    <property type="evidence" value="ECO:0007669"/>
    <property type="project" value="UniProtKB-KW"/>
</dbReference>
<evidence type="ECO:0000313" key="5">
    <source>
        <dbReference type="EMBL" id="MBB6073470.1"/>
    </source>
</evidence>
<dbReference type="InterPro" id="IPR050952">
    <property type="entry name" value="TRIM-NHL_E3_ligases"/>
</dbReference>
<dbReference type="SUPFAM" id="SSF101898">
    <property type="entry name" value="NHL repeat"/>
    <property type="match status" value="1"/>
</dbReference>
<name>A0A841H5X9_9BACT</name>
<keyword evidence="4" id="KW-0732">Signal</keyword>
<dbReference type="Pfam" id="PF17170">
    <property type="entry name" value="DUF5128"/>
    <property type="match status" value="1"/>
</dbReference>
<evidence type="ECO:0000256" key="2">
    <source>
        <dbReference type="PROSITE-ProRule" id="PRU00504"/>
    </source>
</evidence>
<dbReference type="Gene3D" id="2.120.10.30">
    <property type="entry name" value="TolB, C-terminal domain"/>
    <property type="match status" value="1"/>
</dbReference>
<dbReference type="PANTHER" id="PTHR24104:SF25">
    <property type="entry name" value="PROTEIN LIN-41"/>
    <property type="match status" value="1"/>
</dbReference>
<organism evidence="5 6">
    <name type="scientific">Longimicrobium terrae</name>
    <dbReference type="NCBI Taxonomy" id="1639882"/>
    <lineage>
        <taxon>Bacteria</taxon>
        <taxon>Pseudomonadati</taxon>
        <taxon>Gemmatimonadota</taxon>
        <taxon>Longimicrobiia</taxon>
        <taxon>Longimicrobiales</taxon>
        <taxon>Longimicrobiaceae</taxon>
        <taxon>Longimicrobium</taxon>
    </lineage>
</organism>
<dbReference type="EMBL" id="JACHIA010000025">
    <property type="protein sequence ID" value="MBB6073470.1"/>
    <property type="molecule type" value="Genomic_DNA"/>
</dbReference>
<feature type="signal peptide" evidence="4">
    <location>
        <begin position="1"/>
        <end position="20"/>
    </location>
</feature>
<evidence type="ECO:0000256" key="1">
    <source>
        <dbReference type="ARBA" id="ARBA00022737"/>
    </source>
</evidence>
<evidence type="ECO:0000256" key="3">
    <source>
        <dbReference type="SAM" id="MobiDB-lite"/>
    </source>
</evidence>
<feature type="repeat" description="NHL" evidence="2">
    <location>
        <begin position="92"/>
        <end position="135"/>
    </location>
</feature>
<evidence type="ECO:0008006" key="7">
    <source>
        <dbReference type="Google" id="ProtNLM"/>
    </source>
</evidence>
<dbReference type="PROSITE" id="PS51125">
    <property type="entry name" value="NHL"/>
    <property type="match status" value="1"/>
</dbReference>
<feature type="chain" id="PRO_5032547799" description="6-bladed beta-propeller" evidence="4">
    <location>
        <begin position="21"/>
        <end position="391"/>
    </location>
</feature>
<keyword evidence="1" id="KW-0677">Repeat</keyword>
<evidence type="ECO:0000256" key="4">
    <source>
        <dbReference type="SAM" id="SignalP"/>
    </source>
</evidence>
<proteinExistence type="predicted"/>
<dbReference type="InterPro" id="IPR011042">
    <property type="entry name" value="6-blade_b-propeller_TolB-like"/>
</dbReference>
<evidence type="ECO:0000313" key="6">
    <source>
        <dbReference type="Proteomes" id="UP000582837"/>
    </source>
</evidence>
<protein>
    <recommendedName>
        <fullName evidence="7">6-bladed beta-propeller</fullName>
    </recommendedName>
</protein>
<comment type="caution">
    <text evidence="5">The sequence shown here is derived from an EMBL/GenBank/DDBJ whole genome shotgun (WGS) entry which is preliminary data.</text>
</comment>
<dbReference type="AlphaFoldDB" id="A0A841H5X9"/>
<sequence>MRTISMWLAAVAGAFVVATAPLGSQPVVRMDARDQALRREARQLHAVGAAEGRGADVFGGVAGVAFDGAENLYVLDRVNARVAVFDSAGRFVRTLGRRGGGPGEFSLPQQMAVTRAGEVIVSDAGHGALIIFGRDGSARSVRYPGVGTLMGRTLAPHPRGGVVSLAMGNPAAGGANAIGEETLLWIPTGAGASRTLASVSTPRGRGAGSAGSRERPAFSPSFRFAVLADGGVAVADGTAYAIRILDSSGRVLRVLQRPIAPRRVTARDREHEMDWRESLASSGGIRIVGPRGAVIPAPVLRRVGEELRDVEFADVMPVIRRMGVDAAGNLWIERAGPSMEQSGGVDIVTPAGRYLRTLAGWRLPDAFSPHGRAAYIREDENGVQRVVVVRI</sequence>
<dbReference type="InterPro" id="IPR001258">
    <property type="entry name" value="NHL_repeat"/>
</dbReference>